<evidence type="ECO:0000313" key="3">
    <source>
        <dbReference type="WBParaSite" id="PSAMB.scaffold896size39088.g9500.t1"/>
    </source>
</evidence>
<dbReference type="AlphaFoldDB" id="A0A914XPW9"/>
<feature type="compositionally biased region" description="Polar residues" evidence="1">
    <location>
        <begin position="11"/>
        <end position="27"/>
    </location>
</feature>
<feature type="region of interest" description="Disordered" evidence="1">
    <location>
        <begin position="44"/>
        <end position="140"/>
    </location>
</feature>
<feature type="region of interest" description="Disordered" evidence="1">
    <location>
        <begin position="1"/>
        <end position="30"/>
    </location>
</feature>
<evidence type="ECO:0000313" key="2">
    <source>
        <dbReference type="Proteomes" id="UP000887566"/>
    </source>
</evidence>
<organism evidence="2 3">
    <name type="scientific">Plectus sambesii</name>
    <dbReference type="NCBI Taxonomy" id="2011161"/>
    <lineage>
        <taxon>Eukaryota</taxon>
        <taxon>Metazoa</taxon>
        <taxon>Ecdysozoa</taxon>
        <taxon>Nematoda</taxon>
        <taxon>Chromadorea</taxon>
        <taxon>Plectida</taxon>
        <taxon>Plectina</taxon>
        <taxon>Plectoidea</taxon>
        <taxon>Plectidae</taxon>
        <taxon>Plectus</taxon>
    </lineage>
</organism>
<feature type="compositionally biased region" description="Polar residues" evidence="1">
    <location>
        <begin position="66"/>
        <end position="76"/>
    </location>
</feature>
<feature type="compositionally biased region" description="Polar residues" evidence="1">
    <location>
        <begin position="124"/>
        <end position="138"/>
    </location>
</feature>
<protein>
    <submittedName>
        <fullName evidence="3">Uncharacterized protein</fullName>
    </submittedName>
</protein>
<proteinExistence type="predicted"/>
<feature type="compositionally biased region" description="Polar residues" evidence="1">
    <location>
        <begin position="88"/>
        <end position="100"/>
    </location>
</feature>
<reference evidence="3" key="1">
    <citation type="submission" date="2022-11" db="UniProtKB">
        <authorList>
            <consortium name="WormBaseParasite"/>
        </authorList>
    </citation>
    <scope>IDENTIFICATION</scope>
</reference>
<keyword evidence="2" id="KW-1185">Reference proteome</keyword>
<name>A0A914XPW9_9BILA</name>
<accession>A0A914XPW9</accession>
<feature type="compositionally biased region" description="Acidic residues" evidence="1">
    <location>
        <begin position="44"/>
        <end position="54"/>
    </location>
</feature>
<dbReference type="WBParaSite" id="PSAMB.scaffold896size39088.g9500.t1">
    <property type="protein sequence ID" value="PSAMB.scaffold896size39088.g9500.t1"/>
    <property type="gene ID" value="PSAMB.scaffold896size39088.g9500"/>
</dbReference>
<sequence length="180" mass="19690">MRVVGVRLMKKQTSTAPLSTRSATTVNHTDEDTAQLLDDLEEICSDCSVDEDASSDERVEPEPPRSSGSATSQQNPRPNPKSLRAESSIGSVNEVNSQMTAWRGIGESQREESPCAVGAESEPRPTSTPQMSAFGSSDGSEECRAKELLKRIMDCKGVIELIATEDALLMRDIYFFDRCQ</sequence>
<evidence type="ECO:0000256" key="1">
    <source>
        <dbReference type="SAM" id="MobiDB-lite"/>
    </source>
</evidence>
<dbReference type="Proteomes" id="UP000887566">
    <property type="component" value="Unplaced"/>
</dbReference>